<keyword evidence="2" id="KW-0238">DNA-binding</keyword>
<evidence type="ECO:0000256" key="1">
    <source>
        <dbReference type="ARBA" id="ARBA00023015"/>
    </source>
</evidence>
<feature type="compositionally biased region" description="Pro residues" evidence="5">
    <location>
        <begin position="176"/>
        <end position="188"/>
    </location>
</feature>
<dbReference type="OrthoDB" id="5244761at2759"/>
<dbReference type="STRING" id="441960.B6Q8Z2"/>
<proteinExistence type="predicted"/>
<sequence length="1147" mass="127551">MEAPIPMENKAKNLPYGGMMPPLHHTQTLHGPPPGFQRTPPPPHDQPHGLPAPIPHTGPYEQHWRQPYHPSPYETAAQRRHSNPVTQPPPQSQPPPPGHPPPSHSHVPYPPPGPPPPPPPQQQQHPVQPPSRELPQPPLGDPYHRPNSLPAPAPSHPASEPHSPQSYRPMTGAQPEPTPHSAPPPSDYRPPRMAYAGPGEPSAPGVTNGEHAGPPPGYMQHVPPHHSQHPSGAIYDGAIVPYPRQRKAARAQQACDQCRARKAKCDEGRPACSHCRENNIECKYKDIPPQKQEKSTQLVLERVGQIEDNIVNVLMDRMTKMEKLLQYFITKSDIPLPAEASPDVPPEDLPRKLVKDIATTPNTPLESKPPTPAALELSGVDSKKKPEANLLSYINTVQHVQSQPLTNARDKEVDGELSVPQNHTTAAHKLLNWNSIQRLLDRQVHPDYVLRNESKRGLIRIYGCGEGLGHDTEYYSRHAPAQPRASQGLPGSAGSPITNTSTPRIDEEYSQANSPSWGYGLPMPLQSRLKEHPGGLDASGHLNTHSDVVRRLFHSYMSNMHILHPFMDATMLAQKVEVFILQYAPLRKNMGHSANEGRGMKRKRSTEQTHTHMVAPEMSPSPSLSSEKWPSHRIEHSIDNAIILMVLALGAICEHKTALPGFAPDPNERSRPKQEFASSPEVQAVLNEILSPTPASGLNTQAFDTPNFPSPDPAWGDWKTPNQRPHSRYGLENNNEAPYPKNIDVIPGLAYYAYAAGILGEMQGGCELPFVQASILASFYAGQLAHPFQSHGWICQAARACSFLIRSMDYENINSDVTFPFKELCEFAYWTCLQHESDLLAELDLTASGVSQSETAVQLPKGYLTLTEAEKLKDPESLVMFYYSAQIHLRKVLNRVHRDLYDTDVKALPDKILTVLGLNLDVWKSSLPKQMQWNEGDEPSSDINTARLRAKYYGARYIIYRPVLERALHSMSPRAEGNGKAENDSKLPVSSFKAHDFQAPSMARWSSEPGLRQNLRDKDDTVETIHYDELDDETRRACEQCITAAIQSTKAFHNIKGRPIVTNIFGTAHAQFGNMLVLSATYMSNLNRLVDADELERLLQRTIKFLAMYKDISPTLMADAQILSGIYYKIFKKPLNTSFTTESFGST</sequence>
<dbReference type="InterPro" id="IPR036864">
    <property type="entry name" value="Zn2-C6_fun-type_DNA-bd_sf"/>
</dbReference>
<dbReference type="Gene3D" id="4.10.240.10">
    <property type="entry name" value="Zn(2)-C6 fungal-type DNA-binding domain"/>
    <property type="match status" value="1"/>
</dbReference>
<evidence type="ECO:0000256" key="3">
    <source>
        <dbReference type="ARBA" id="ARBA00023163"/>
    </source>
</evidence>
<feature type="compositionally biased region" description="Low complexity" evidence="5">
    <location>
        <begin position="616"/>
        <end position="628"/>
    </location>
</feature>
<keyword evidence="1" id="KW-0805">Transcription regulation</keyword>
<dbReference type="VEuPathDB" id="FungiDB:PMAA_070340"/>
<feature type="domain" description="Zn(2)-C6 fungal-type" evidence="6">
    <location>
        <begin position="254"/>
        <end position="284"/>
    </location>
</feature>
<organism evidence="7 8">
    <name type="scientific">Talaromyces marneffei (strain ATCC 18224 / CBS 334.59 / QM 7333)</name>
    <name type="common">Penicillium marneffei</name>
    <dbReference type="NCBI Taxonomy" id="441960"/>
    <lineage>
        <taxon>Eukaryota</taxon>
        <taxon>Fungi</taxon>
        <taxon>Dikarya</taxon>
        <taxon>Ascomycota</taxon>
        <taxon>Pezizomycotina</taxon>
        <taxon>Eurotiomycetes</taxon>
        <taxon>Eurotiomycetidae</taxon>
        <taxon>Eurotiales</taxon>
        <taxon>Trichocomaceae</taxon>
        <taxon>Talaromyces</taxon>
        <taxon>Talaromyces sect. Talaromyces</taxon>
    </lineage>
</organism>
<dbReference type="HOGENOM" id="CLU_004835_0_0_1"/>
<feature type="region of interest" description="Disordered" evidence="5">
    <location>
        <begin position="1"/>
        <end position="229"/>
    </location>
</feature>
<dbReference type="GO" id="GO:0008270">
    <property type="term" value="F:zinc ion binding"/>
    <property type="evidence" value="ECO:0007669"/>
    <property type="project" value="InterPro"/>
</dbReference>
<evidence type="ECO:0000256" key="5">
    <source>
        <dbReference type="SAM" id="MobiDB-lite"/>
    </source>
</evidence>
<dbReference type="InterPro" id="IPR001138">
    <property type="entry name" value="Zn2Cys6_DnaBD"/>
</dbReference>
<gene>
    <name evidence="7" type="ORF">PMAA_070340</name>
</gene>
<dbReference type="Pfam" id="PF00172">
    <property type="entry name" value="Zn_clus"/>
    <property type="match status" value="1"/>
</dbReference>
<feature type="compositionally biased region" description="Low complexity" evidence="5">
    <location>
        <begin position="156"/>
        <end position="166"/>
    </location>
</feature>
<evidence type="ECO:0000256" key="4">
    <source>
        <dbReference type="ARBA" id="ARBA00023242"/>
    </source>
</evidence>
<evidence type="ECO:0000259" key="6">
    <source>
        <dbReference type="PROSITE" id="PS50048"/>
    </source>
</evidence>
<reference evidence="8" key="1">
    <citation type="journal article" date="2015" name="Genome Announc.">
        <title>Genome sequence of the AIDS-associated pathogen Penicillium marneffei (ATCC18224) and its near taxonomic relative Talaromyces stipitatus (ATCC10500).</title>
        <authorList>
            <person name="Nierman W.C."/>
            <person name="Fedorova-Abrams N.D."/>
            <person name="Andrianopoulos A."/>
        </authorList>
    </citation>
    <scope>NUCLEOTIDE SEQUENCE [LARGE SCALE GENOMIC DNA]</scope>
    <source>
        <strain evidence="8">ATCC 18224 / CBS 334.59 / QM 7333</strain>
    </source>
</reference>
<name>B6Q8Z2_TALMQ</name>
<protein>
    <submittedName>
        <fullName evidence="7">C6 finger domain protein, putative</fullName>
    </submittedName>
</protein>
<feature type="compositionally biased region" description="Pro residues" evidence="5">
    <location>
        <begin position="31"/>
        <end position="56"/>
    </location>
</feature>
<accession>B6Q8Z2</accession>
<dbReference type="Proteomes" id="UP000001294">
    <property type="component" value="Unassembled WGS sequence"/>
</dbReference>
<dbReference type="GO" id="GO:0000981">
    <property type="term" value="F:DNA-binding transcription factor activity, RNA polymerase II-specific"/>
    <property type="evidence" value="ECO:0007669"/>
    <property type="project" value="InterPro"/>
</dbReference>
<evidence type="ECO:0000256" key="2">
    <source>
        <dbReference type="ARBA" id="ARBA00023125"/>
    </source>
</evidence>
<dbReference type="InterPro" id="IPR053181">
    <property type="entry name" value="EcdB-like_regulator"/>
</dbReference>
<keyword evidence="3" id="KW-0804">Transcription</keyword>
<dbReference type="CDD" id="cd12148">
    <property type="entry name" value="fungal_TF_MHR"/>
    <property type="match status" value="1"/>
</dbReference>
<dbReference type="PANTHER" id="PTHR47785">
    <property type="entry name" value="ZN(II)2CYS6 TRANSCRIPTION FACTOR (EUROFUNG)-RELATED-RELATED"/>
    <property type="match status" value="1"/>
</dbReference>
<dbReference type="SUPFAM" id="SSF57701">
    <property type="entry name" value="Zn2/Cys6 DNA-binding domain"/>
    <property type="match status" value="1"/>
</dbReference>
<dbReference type="EMBL" id="DS995900">
    <property type="protein sequence ID" value="EEA25946.1"/>
    <property type="molecule type" value="Genomic_DNA"/>
</dbReference>
<dbReference type="PANTHER" id="PTHR47785:SF4">
    <property type="entry name" value="ZN(II)2CYS6 TRANSCRIPTION FACTOR (EUROFUNG)"/>
    <property type="match status" value="1"/>
</dbReference>
<feature type="compositionally biased region" description="Pro residues" evidence="5">
    <location>
        <begin position="86"/>
        <end position="121"/>
    </location>
</feature>
<dbReference type="CDD" id="cd00067">
    <property type="entry name" value="GAL4"/>
    <property type="match status" value="1"/>
</dbReference>
<evidence type="ECO:0000313" key="8">
    <source>
        <dbReference type="Proteomes" id="UP000001294"/>
    </source>
</evidence>
<dbReference type="AlphaFoldDB" id="B6Q8Z2"/>
<dbReference type="GO" id="GO:0003677">
    <property type="term" value="F:DNA binding"/>
    <property type="evidence" value="ECO:0007669"/>
    <property type="project" value="UniProtKB-KW"/>
</dbReference>
<feature type="region of interest" description="Disordered" evidence="5">
    <location>
        <begin position="479"/>
        <end position="503"/>
    </location>
</feature>
<keyword evidence="4" id="KW-0539">Nucleus</keyword>
<evidence type="ECO:0000313" key="7">
    <source>
        <dbReference type="EMBL" id="EEA25946.1"/>
    </source>
</evidence>
<dbReference type="PROSITE" id="PS50048">
    <property type="entry name" value="ZN2_CY6_FUNGAL_2"/>
    <property type="match status" value="1"/>
</dbReference>
<dbReference type="PROSITE" id="PS00463">
    <property type="entry name" value="ZN2_CY6_FUNGAL_1"/>
    <property type="match status" value="1"/>
</dbReference>
<dbReference type="PhylomeDB" id="B6Q8Z2"/>
<keyword evidence="8" id="KW-1185">Reference proteome</keyword>
<dbReference type="SMART" id="SM00066">
    <property type="entry name" value="GAL4"/>
    <property type="match status" value="1"/>
</dbReference>
<feature type="region of interest" description="Disordered" evidence="5">
    <location>
        <begin position="591"/>
        <end position="628"/>
    </location>
</feature>